<dbReference type="Proteomes" id="UP001154322">
    <property type="component" value="Unassembled WGS sequence"/>
</dbReference>
<organism evidence="1 2">
    <name type="scientific">Paenibacillus melissococcoides</name>
    <dbReference type="NCBI Taxonomy" id="2912268"/>
    <lineage>
        <taxon>Bacteria</taxon>
        <taxon>Bacillati</taxon>
        <taxon>Bacillota</taxon>
        <taxon>Bacilli</taxon>
        <taxon>Bacillales</taxon>
        <taxon>Paenibacillaceae</taxon>
        <taxon>Paenibacillus</taxon>
    </lineage>
</organism>
<name>A0ABM9G2K4_9BACL</name>
<gene>
    <name evidence="1" type="ORF">WJ0W_002666</name>
</gene>
<accession>A0ABM9G2K4</accession>
<keyword evidence="2" id="KW-1185">Reference proteome</keyword>
<evidence type="ECO:0000313" key="2">
    <source>
        <dbReference type="Proteomes" id="UP001154322"/>
    </source>
</evidence>
<protein>
    <submittedName>
        <fullName evidence="1">Uncharacterized protein</fullName>
    </submittedName>
</protein>
<proteinExistence type="predicted"/>
<comment type="caution">
    <text evidence="1">The sequence shown here is derived from an EMBL/GenBank/DDBJ whole genome shotgun (WGS) entry which is preliminary data.</text>
</comment>
<sequence length="61" mass="6365">MLSRPEPSDAKSGGLAAGRTAVRLYSPSPFGITGHIQPAQASTAMRGEGDLCLFYVQSAIK</sequence>
<dbReference type="EMBL" id="CALYLO010000003">
    <property type="protein sequence ID" value="CAH8245431.1"/>
    <property type="molecule type" value="Genomic_DNA"/>
</dbReference>
<evidence type="ECO:0000313" key="1">
    <source>
        <dbReference type="EMBL" id="CAH8245431.1"/>
    </source>
</evidence>
<reference evidence="1" key="1">
    <citation type="submission" date="2022-06" db="EMBL/GenBank/DDBJ databases">
        <authorList>
            <person name="Dietemann V."/>
            <person name="Ory F."/>
            <person name="Dainat B."/>
            <person name="Oberhansli S."/>
        </authorList>
    </citation>
    <scope>NUCLEOTIDE SEQUENCE</scope>
    <source>
        <strain evidence="1">Ena-SAMPLE-TAB-26-04-2022-14:26:32:270-5432</strain>
    </source>
</reference>